<dbReference type="EMBL" id="JNGI01000138">
    <property type="protein sequence ID" value="KNC90721.1"/>
    <property type="molecule type" value="Genomic_DNA"/>
</dbReference>
<evidence type="ECO:0000313" key="1">
    <source>
        <dbReference type="EMBL" id="KNC90721.1"/>
    </source>
</evidence>
<gene>
    <name evidence="1" type="ORF">GM31_03385</name>
</gene>
<reference evidence="1 2" key="1">
    <citation type="journal article" date="2015" name="Appl. Environ. Microbiol.">
        <title>The Enterobacterium Trabulsiella odontotermitis Presents Novel Adaptations Related to Its Association with Fungus-Growing Termites.</title>
        <authorList>
            <person name="Sapountzis P."/>
            <person name="Gruntjes T."/>
            <person name="Otani S."/>
            <person name="Estevez J."/>
            <person name="da Costa R.R."/>
            <person name="Plunkett G.3rd."/>
            <person name="Perna N.T."/>
            <person name="Poulsen M."/>
        </authorList>
    </citation>
    <scope>NUCLEOTIDE SEQUENCE [LARGE SCALE GENOMIC DNA]</scope>
    <source>
        <strain evidence="1 2">12</strain>
    </source>
</reference>
<name>A0A0L0GUB9_9ENTR</name>
<dbReference type="Proteomes" id="UP000037393">
    <property type="component" value="Unassembled WGS sequence"/>
</dbReference>
<comment type="caution">
    <text evidence="1">The sequence shown here is derived from an EMBL/GenBank/DDBJ whole genome shotgun (WGS) entry which is preliminary data.</text>
</comment>
<keyword evidence="2" id="KW-1185">Reference proteome</keyword>
<proteinExistence type="predicted"/>
<sequence>MTTLKVQVDKDIEDDGLYIVTLWVDLTPPRYISVSRDAYEEPDVIYIEAQDQIYGKKTTNLRYSISDSILRLYFLPGSEVFFHWNNSSEVLIKINERDWEVMQESFKNIFSLGGRFMH</sequence>
<dbReference type="PATRIC" id="fig|379893.3.peg.4410"/>
<protein>
    <submittedName>
        <fullName evidence="1">Uncharacterized protein</fullName>
    </submittedName>
</protein>
<evidence type="ECO:0000313" key="2">
    <source>
        <dbReference type="Proteomes" id="UP000037393"/>
    </source>
</evidence>
<dbReference type="AlphaFoldDB" id="A0A0L0GUB9"/>
<organism evidence="1 2">
    <name type="scientific">Trabulsiella odontotermitis</name>
    <dbReference type="NCBI Taxonomy" id="379893"/>
    <lineage>
        <taxon>Bacteria</taxon>
        <taxon>Pseudomonadati</taxon>
        <taxon>Pseudomonadota</taxon>
        <taxon>Gammaproteobacteria</taxon>
        <taxon>Enterobacterales</taxon>
        <taxon>Enterobacteriaceae</taxon>
        <taxon>Trabulsiella</taxon>
    </lineage>
</organism>
<accession>A0A0L0GUB9</accession>